<gene>
    <name evidence="1" type="ORF">L9F63_002463</name>
</gene>
<evidence type="ECO:0000313" key="2">
    <source>
        <dbReference type="Proteomes" id="UP001233999"/>
    </source>
</evidence>
<proteinExistence type="predicted"/>
<reference evidence="1" key="2">
    <citation type="submission" date="2023-05" db="EMBL/GenBank/DDBJ databases">
        <authorList>
            <person name="Fouks B."/>
        </authorList>
    </citation>
    <scope>NUCLEOTIDE SEQUENCE</scope>
    <source>
        <strain evidence="1">Stay&amp;Tobe</strain>
        <tissue evidence="1">Testes</tissue>
    </source>
</reference>
<evidence type="ECO:0000313" key="1">
    <source>
        <dbReference type="EMBL" id="KAJ9585768.1"/>
    </source>
</evidence>
<organism evidence="1 2">
    <name type="scientific">Diploptera punctata</name>
    <name type="common">Pacific beetle cockroach</name>
    <dbReference type="NCBI Taxonomy" id="6984"/>
    <lineage>
        <taxon>Eukaryota</taxon>
        <taxon>Metazoa</taxon>
        <taxon>Ecdysozoa</taxon>
        <taxon>Arthropoda</taxon>
        <taxon>Hexapoda</taxon>
        <taxon>Insecta</taxon>
        <taxon>Pterygota</taxon>
        <taxon>Neoptera</taxon>
        <taxon>Polyneoptera</taxon>
        <taxon>Dictyoptera</taxon>
        <taxon>Blattodea</taxon>
        <taxon>Blaberoidea</taxon>
        <taxon>Blaberidae</taxon>
        <taxon>Diplopterinae</taxon>
        <taxon>Diploptera</taxon>
    </lineage>
</organism>
<feature type="non-terminal residue" evidence="1">
    <location>
        <position position="72"/>
    </location>
</feature>
<sequence>KLVRIQISVVLERKYQKRGNTRSEEIRKLNSLVDSIKFLFSAHLASSRSMHDNVLSYVTTQNMTCMFLNNLL</sequence>
<keyword evidence="2" id="KW-1185">Reference proteome</keyword>
<accession>A0AAD7ZS79</accession>
<dbReference type="Proteomes" id="UP001233999">
    <property type="component" value="Unassembled WGS sequence"/>
</dbReference>
<dbReference type="EMBL" id="JASPKZ010007250">
    <property type="protein sequence ID" value="KAJ9585768.1"/>
    <property type="molecule type" value="Genomic_DNA"/>
</dbReference>
<comment type="caution">
    <text evidence="1">The sequence shown here is derived from an EMBL/GenBank/DDBJ whole genome shotgun (WGS) entry which is preliminary data.</text>
</comment>
<reference evidence="1" key="1">
    <citation type="journal article" date="2023" name="IScience">
        <title>Live-bearing cockroach genome reveals convergent evolutionary mechanisms linked to viviparity in insects and beyond.</title>
        <authorList>
            <person name="Fouks B."/>
            <person name="Harrison M.C."/>
            <person name="Mikhailova A.A."/>
            <person name="Marchal E."/>
            <person name="English S."/>
            <person name="Carruthers M."/>
            <person name="Jennings E.C."/>
            <person name="Chiamaka E.L."/>
            <person name="Frigard R.A."/>
            <person name="Pippel M."/>
            <person name="Attardo G.M."/>
            <person name="Benoit J.B."/>
            <person name="Bornberg-Bauer E."/>
            <person name="Tobe S.S."/>
        </authorList>
    </citation>
    <scope>NUCLEOTIDE SEQUENCE</scope>
    <source>
        <strain evidence="1">Stay&amp;Tobe</strain>
    </source>
</reference>
<dbReference type="AlphaFoldDB" id="A0AAD7ZS79"/>
<protein>
    <submittedName>
        <fullName evidence="1">Uncharacterized protein</fullName>
    </submittedName>
</protein>
<feature type="non-terminal residue" evidence="1">
    <location>
        <position position="1"/>
    </location>
</feature>
<name>A0AAD7ZS79_DIPPU</name>